<proteinExistence type="predicted"/>
<evidence type="ECO:0000313" key="2">
    <source>
        <dbReference type="Proteomes" id="UP000828941"/>
    </source>
</evidence>
<accession>A0ACB9PKC8</accession>
<reference evidence="1 2" key="1">
    <citation type="journal article" date="2022" name="DNA Res.">
        <title>Chromosomal-level genome assembly of the orchid tree Bauhinia variegata (Leguminosae; Cercidoideae) supports the allotetraploid origin hypothesis of Bauhinia.</title>
        <authorList>
            <person name="Zhong Y."/>
            <person name="Chen Y."/>
            <person name="Zheng D."/>
            <person name="Pang J."/>
            <person name="Liu Y."/>
            <person name="Luo S."/>
            <person name="Meng S."/>
            <person name="Qian L."/>
            <person name="Wei D."/>
            <person name="Dai S."/>
            <person name="Zhou R."/>
        </authorList>
    </citation>
    <scope>NUCLEOTIDE SEQUENCE [LARGE SCALE GENOMIC DNA]</scope>
    <source>
        <strain evidence="1">BV-YZ2020</strain>
    </source>
</reference>
<sequence length="73" mass="8264">MSLVQQSASDFTLIDKFVLQELNKIDAYKQTKPDPKHIVAHFKRVVLVLRLVFTSSSSCHVGNFDISVMQGQQ</sequence>
<protein>
    <submittedName>
        <fullName evidence="1">Uncharacterized protein</fullName>
    </submittedName>
</protein>
<comment type="caution">
    <text evidence="1">The sequence shown here is derived from an EMBL/GenBank/DDBJ whole genome shotgun (WGS) entry which is preliminary data.</text>
</comment>
<dbReference type="EMBL" id="CM039429">
    <property type="protein sequence ID" value="KAI4349225.1"/>
    <property type="molecule type" value="Genomic_DNA"/>
</dbReference>
<organism evidence="1 2">
    <name type="scientific">Bauhinia variegata</name>
    <name type="common">Purple orchid tree</name>
    <name type="synonym">Phanera variegata</name>
    <dbReference type="NCBI Taxonomy" id="167791"/>
    <lineage>
        <taxon>Eukaryota</taxon>
        <taxon>Viridiplantae</taxon>
        <taxon>Streptophyta</taxon>
        <taxon>Embryophyta</taxon>
        <taxon>Tracheophyta</taxon>
        <taxon>Spermatophyta</taxon>
        <taxon>Magnoliopsida</taxon>
        <taxon>eudicotyledons</taxon>
        <taxon>Gunneridae</taxon>
        <taxon>Pentapetalae</taxon>
        <taxon>rosids</taxon>
        <taxon>fabids</taxon>
        <taxon>Fabales</taxon>
        <taxon>Fabaceae</taxon>
        <taxon>Cercidoideae</taxon>
        <taxon>Cercideae</taxon>
        <taxon>Bauhiniinae</taxon>
        <taxon>Bauhinia</taxon>
    </lineage>
</organism>
<name>A0ACB9PKC8_BAUVA</name>
<dbReference type="Proteomes" id="UP000828941">
    <property type="component" value="Chromosome 4"/>
</dbReference>
<keyword evidence="2" id="KW-1185">Reference proteome</keyword>
<gene>
    <name evidence="1" type="ORF">L6164_009843</name>
</gene>
<evidence type="ECO:0000313" key="1">
    <source>
        <dbReference type="EMBL" id="KAI4349225.1"/>
    </source>
</evidence>